<feature type="transmembrane region" description="Helical" evidence="1">
    <location>
        <begin position="39"/>
        <end position="60"/>
    </location>
</feature>
<keyword evidence="3" id="KW-0645">Protease</keyword>
<accession>A0AAE3LKC8</accession>
<dbReference type="InterPro" id="IPR052173">
    <property type="entry name" value="Beta-lactam_resp_regulator"/>
</dbReference>
<feature type="transmembrane region" description="Helical" evidence="1">
    <location>
        <begin position="279"/>
        <end position="297"/>
    </location>
</feature>
<feature type="transmembrane region" description="Helical" evidence="1">
    <location>
        <begin position="6"/>
        <end position="27"/>
    </location>
</feature>
<name>A0AAE3LKC8_9BACT</name>
<protein>
    <submittedName>
        <fullName evidence="3">M48 family metalloprotease</fullName>
        <ecNumber evidence="3">3.4.24.-</ecNumber>
    </submittedName>
</protein>
<feature type="transmembrane region" description="Helical" evidence="1">
    <location>
        <begin position="80"/>
        <end position="99"/>
    </location>
</feature>
<keyword evidence="1" id="KW-0472">Membrane</keyword>
<dbReference type="EMBL" id="JAOTPL010000008">
    <property type="protein sequence ID" value="MCU7694274.1"/>
    <property type="molecule type" value="Genomic_DNA"/>
</dbReference>
<reference evidence="3" key="1">
    <citation type="submission" date="2022-10" db="EMBL/GenBank/DDBJ databases">
        <authorList>
            <person name="Kim H.S."/>
            <person name="Kim J.-S."/>
            <person name="Suh M.K."/>
            <person name="Eom M.K."/>
            <person name="Lee J.-S."/>
        </authorList>
    </citation>
    <scope>NUCLEOTIDE SEQUENCE</scope>
    <source>
        <strain evidence="3">LIP-5</strain>
    </source>
</reference>
<dbReference type="AlphaFoldDB" id="A0AAE3LKC8"/>
<keyword evidence="3" id="KW-0378">Hydrolase</keyword>
<dbReference type="InterPro" id="IPR008756">
    <property type="entry name" value="Peptidase_M56"/>
</dbReference>
<dbReference type="PANTHER" id="PTHR34978">
    <property type="entry name" value="POSSIBLE SENSOR-TRANSDUCER PROTEIN BLAR"/>
    <property type="match status" value="1"/>
</dbReference>
<dbReference type="PANTHER" id="PTHR34978:SF3">
    <property type="entry name" value="SLR0241 PROTEIN"/>
    <property type="match status" value="1"/>
</dbReference>
<keyword evidence="1" id="KW-0812">Transmembrane</keyword>
<keyword evidence="3" id="KW-0482">Metalloprotease</keyword>
<dbReference type="GO" id="GO:0008237">
    <property type="term" value="F:metallopeptidase activity"/>
    <property type="evidence" value="ECO:0007669"/>
    <property type="project" value="UniProtKB-KW"/>
</dbReference>
<feature type="domain" description="Peptidase M56" evidence="2">
    <location>
        <begin position="67"/>
        <end position="268"/>
    </location>
</feature>
<evidence type="ECO:0000313" key="4">
    <source>
        <dbReference type="Proteomes" id="UP001209317"/>
    </source>
</evidence>
<evidence type="ECO:0000256" key="1">
    <source>
        <dbReference type="SAM" id="Phobius"/>
    </source>
</evidence>
<dbReference type="Proteomes" id="UP001209317">
    <property type="component" value="Unassembled WGS sequence"/>
</dbReference>
<dbReference type="RefSeq" id="WP_263037760.1">
    <property type="nucleotide sequence ID" value="NZ_JAOTPL010000008.1"/>
</dbReference>
<keyword evidence="4" id="KW-1185">Reference proteome</keyword>
<dbReference type="CDD" id="cd07341">
    <property type="entry name" value="M56_BlaR1_MecR1_like"/>
    <property type="match status" value="1"/>
</dbReference>
<keyword evidence="1" id="KW-1133">Transmembrane helix</keyword>
<evidence type="ECO:0000313" key="3">
    <source>
        <dbReference type="EMBL" id="MCU7694274.1"/>
    </source>
</evidence>
<dbReference type="Pfam" id="PF05569">
    <property type="entry name" value="Peptidase_M56"/>
    <property type="match status" value="1"/>
</dbReference>
<sequence length="470" mass="52604">MNLLNAIGYSIIHILWQTAGIYVIFACVTKASPHNSKRIYGLALASQALIFLLFVSNIIYFSARQSVPAPTSATFSIQGLLPWITLGYLLFLLPAIVNYKNRANNIIKGSCCQHIDKQIVDFITTKAAELNIQKKIKLVITEFADAPFVTGFLKPAIFLPVSLLTQLTPIQVEAILLHEIIHIRRNDYLVNLLQVTVEKILYFNPLVKSIGNEARRQREMLCDKEVAFQYDRMIYSEALLSIARQNNLSALPVFANGNSQFELLERIKRLYGIPFCHSIMNYKVLLATVAFSLLGLLPQNPGRKAQTADQYQTAYRSEIKSFVNEPVAEVDAKYQSNNVSSEITAIKPIAKQNTQAKPAVTKIEKTATPVAEKANNPGKKQSPEVYTVTLKNNSPELLRAFKDLNTVLQNEQLQYSAYQAADIQTENGSVFSAENHIRTENYVVTIVENQTETTISIEKSGKISTVENIN</sequence>
<proteinExistence type="predicted"/>
<dbReference type="EC" id="3.4.24.-" evidence="3"/>
<organism evidence="3 4">
    <name type="scientific">Haoranjiania flava</name>
    <dbReference type="NCBI Taxonomy" id="1856322"/>
    <lineage>
        <taxon>Bacteria</taxon>
        <taxon>Pseudomonadati</taxon>
        <taxon>Bacteroidota</taxon>
        <taxon>Chitinophagia</taxon>
        <taxon>Chitinophagales</taxon>
        <taxon>Chitinophagaceae</taxon>
        <taxon>Haoranjiania</taxon>
    </lineage>
</organism>
<gene>
    <name evidence="3" type="ORF">OD355_07080</name>
</gene>
<dbReference type="Gene3D" id="3.30.2010.10">
    <property type="entry name" value="Metalloproteases ('zincins'), catalytic domain"/>
    <property type="match status" value="1"/>
</dbReference>
<comment type="caution">
    <text evidence="3">The sequence shown here is derived from an EMBL/GenBank/DDBJ whole genome shotgun (WGS) entry which is preliminary data.</text>
</comment>
<evidence type="ECO:0000259" key="2">
    <source>
        <dbReference type="Pfam" id="PF05569"/>
    </source>
</evidence>